<comment type="caution">
    <text evidence="1">The sequence shown here is derived from an EMBL/GenBank/DDBJ whole genome shotgun (WGS) entry which is preliminary data.</text>
</comment>
<protein>
    <submittedName>
        <fullName evidence="1">Uncharacterized protein</fullName>
    </submittedName>
</protein>
<dbReference type="AlphaFoldDB" id="A0AAN9T9T8"/>
<evidence type="ECO:0000313" key="1">
    <source>
        <dbReference type="EMBL" id="KAK7410225.1"/>
    </source>
</evidence>
<dbReference type="Proteomes" id="UP001386955">
    <property type="component" value="Unassembled WGS sequence"/>
</dbReference>
<gene>
    <name evidence="1" type="ORF">VNO78_00845</name>
</gene>
<dbReference type="EMBL" id="JAYMYS010000001">
    <property type="protein sequence ID" value="KAK7410225.1"/>
    <property type="molecule type" value="Genomic_DNA"/>
</dbReference>
<evidence type="ECO:0000313" key="2">
    <source>
        <dbReference type="Proteomes" id="UP001386955"/>
    </source>
</evidence>
<accession>A0AAN9T9T8</accession>
<name>A0AAN9T9T8_PSOTE</name>
<keyword evidence="2" id="KW-1185">Reference proteome</keyword>
<reference evidence="1 2" key="1">
    <citation type="submission" date="2024-01" db="EMBL/GenBank/DDBJ databases">
        <title>The genomes of 5 underutilized Papilionoideae crops provide insights into root nodulation and disease resistanc.</title>
        <authorList>
            <person name="Jiang F."/>
        </authorList>
    </citation>
    <scope>NUCLEOTIDE SEQUENCE [LARGE SCALE GENOMIC DNA]</scope>
    <source>
        <strain evidence="1">DUOXIRENSHENG_FW03</strain>
        <tissue evidence="1">Leaves</tissue>
    </source>
</reference>
<proteinExistence type="predicted"/>
<organism evidence="1 2">
    <name type="scientific">Psophocarpus tetragonolobus</name>
    <name type="common">Winged bean</name>
    <name type="synonym">Dolichos tetragonolobus</name>
    <dbReference type="NCBI Taxonomy" id="3891"/>
    <lineage>
        <taxon>Eukaryota</taxon>
        <taxon>Viridiplantae</taxon>
        <taxon>Streptophyta</taxon>
        <taxon>Embryophyta</taxon>
        <taxon>Tracheophyta</taxon>
        <taxon>Spermatophyta</taxon>
        <taxon>Magnoliopsida</taxon>
        <taxon>eudicotyledons</taxon>
        <taxon>Gunneridae</taxon>
        <taxon>Pentapetalae</taxon>
        <taxon>rosids</taxon>
        <taxon>fabids</taxon>
        <taxon>Fabales</taxon>
        <taxon>Fabaceae</taxon>
        <taxon>Papilionoideae</taxon>
        <taxon>50 kb inversion clade</taxon>
        <taxon>NPAAA clade</taxon>
        <taxon>indigoferoid/millettioid clade</taxon>
        <taxon>Phaseoleae</taxon>
        <taxon>Psophocarpus</taxon>
    </lineage>
</organism>
<sequence length="67" mass="7658">MKLLITLFNLRRYVGLQIGHRSSLSAMLAVRRERHGIKVEHHPNETHLNPVSCSLLVARVAAELQIY</sequence>